<dbReference type="PATRIC" id="fig|1056511.3.peg.3203"/>
<accession>L8J896</accession>
<sequence>MPYLKPDLKIRVDVSIQDIYSSVALMTDCSMICLCCKHDEAEMT</sequence>
<organism evidence="1 2">
    <name type="scientific">Photobacterium marinum</name>
    <dbReference type="NCBI Taxonomy" id="1056511"/>
    <lineage>
        <taxon>Bacteria</taxon>
        <taxon>Pseudomonadati</taxon>
        <taxon>Pseudomonadota</taxon>
        <taxon>Gammaproteobacteria</taxon>
        <taxon>Vibrionales</taxon>
        <taxon>Vibrionaceae</taxon>
        <taxon>Photobacterium</taxon>
    </lineage>
</organism>
<keyword evidence="2" id="KW-1185">Reference proteome</keyword>
<name>L8J896_9GAMM</name>
<reference evidence="1 2" key="1">
    <citation type="submission" date="2012-12" db="EMBL/GenBank/DDBJ databases">
        <title>Genome Assembly of Photobacterium sp. AK15.</title>
        <authorList>
            <person name="Khatri I."/>
            <person name="Vaidya B."/>
            <person name="Srinivas T.N.R."/>
            <person name="Subramanian S."/>
            <person name="Pinnaka A."/>
        </authorList>
    </citation>
    <scope>NUCLEOTIDE SEQUENCE [LARGE SCALE GENOMIC DNA]</scope>
    <source>
        <strain evidence="1 2">AK15</strain>
    </source>
</reference>
<protein>
    <submittedName>
        <fullName evidence="1">Uncharacterized protein</fullName>
    </submittedName>
</protein>
<dbReference type="EMBL" id="AMZO01000021">
    <property type="protein sequence ID" value="ELR65036.1"/>
    <property type="molecule type" value="Genomic_DNA"/>
</dbReference>
<gene>
    <name evidence="1" type="ORF">C942_02130</name>
</gene>
<proteinExistence type="predicted"/>
<evidence type="ECO:0000313" key="1">
    <source>
        <dbReference type="EMBL" id="ELR65036.1"/>
    </source>
</evidence>
<dbReference type="AlphaFoldDB" id="L8J896"/>
<comment type="caution">
    <text evidence="1">The sequence shown here is derived from an EMBL/GenBank/DDBJ whole genome shotgun (WGS) entry which is preliminary data.</text>
</comment>
<dbReference type="Proteomes" id="UP000011134">
    <property type="component" value="Unassembled WGS sequence"/>
</dbReference>
<evidence type="ECO:0000313" key="2">
    <source>
        <dbReference type="Proteomes" id="UP000011134"/>
    </source>
</evidence>